<keyword evidence="5 7" id="KW-0378">Hydrolase</keyword>
<evidence type="ECO:0000256" key="5">
    <source>
        <dbReference type="ARBA" id="ARBA00022801"/>
    </source>
</evidence>
<dbReference type="Gene3D" id="3.40.532.10">
    <property type="entry name" value="Peptidase C12, ubiquitin carboxyl-terminal hydrolase"/>
    <property type="match status" value="1"/>
</dbReference>
<comment type="similarity">
    <text evidence="2 7 8">Belongs to the peptidase C12 family.</text>
</comment>
<keyword evidence="3 7" id="KW-0645">Protease</keyword>
<dbReference type="PANTHER" id="PTHR10589">
    <property type="entry name" value="UBIQUITIN CARBOXYL-TERMINAL HYDROLASE"/>
    <property type="match status" value="1"/>
</dbReference>
<dbReference type="PANTHER" id="PTHR10589:SF17">
    <property type="entry name" value="UBIQUITIN CARBOXYL-TERMINAL HYDROLASE"/>
    <property type="match status" value="1"/>
</dbReference>
<dbReference type="PROSITE" id="PS52048">
    <property type="entry name" value="UCH_DOMAIN"/>
    <property type="match status" value="1"/>
</dbReference>
<keyword evidence="6 7" id="KW-0788">Thiol protease</keyword>
<dbReference type="InterPro" id="IPR057254">
    <property type="entry name" value="UCH_AS"/>
</dbReference>
<feature type="site" description="Important for enzyme activity" evidence="7">
    <location>
        <position position="177"/>
    </location>
</feature>
<gene>
    <name evidence="10" type="primary">YUH1</name>
    <name evidence="10" type="ORF">MNAN1_000505</name>
</gene>
<reference evidence="10" key="1">
    <citation type="submission" date="2023-03" db="EMBL/GenBank/DDBJ databases">
        <title>Mating type loci evolution in Malassezia.</title>
        <authorList>
            <person name="Coelho M.A."/>
        </authorList>
    </citation>
    <scope>NUCLEOTIDE SEQUENCE</scope>
    <source>
        <strain evidence="10">CBS 9557</strain>
    </source>
</reference>
<organism evidence="10 11">
    <name type="scientific">Malassezia nana</name>
    <dbReference type="NCBI Taxonomy" id="180528"/>
    <lineage>
        <taxon>Eukaryota</taxon>
        <taxon>Fungi</taxon>
        <taxon>Dikarya</taxon>
        <taxon>Basidiomycota</taxon>
        <taxon>Ustilaginomycotina</taxon>
        <taxon>Malasseziomycetes</taxon>
        <taxon>Malasseziales</taxon>
        <taxon>Malasseziaceae</taxon>
        <taxon>Malassezia</taxon>
    </lineage>
</organism>
<comment type="catalytic activity">
    <reaction evidence="1 7 8">
        <text>Thiol-dependent hydrolysis of ester, thioester, amide, peptide and isopeptide bonds formed by the C-terminal Gly of ubiquitin (a 76-residue protein attached to proteins as an intracellular targeting signal).</text>
        <dbReference type="EC" id="3.4.19.12"/>
    </reaction>
</comment>
<dbReference type="GO" id="GO:0005737">
    <property type="term" value="C:cytoplasm"/>
    <property type="evidence" value="ECO:0007669"/>
    <property type="project" value="TreeGrafter"/>
</dbReference>
<evidence type="ECO:0000256" key="6">
    <source>
        <dbReference type="ARBA" id="ARBA00022807"/>
    </source>
</evidence>
<dbReference type="AlphaFoldDB" id="A0AAF0EGZ0"/>
<dbReference type="EMBL" id="CP119892">
    <property type="protein sequence ID" value="WFD25545.1"/>
    <property type="molecule type" value="Genomic_DNA"/>
</dbReference>
<keyword evidence="4 7" id="KW-0833">Ubl conjugation pathway</keyword>
<protein>
    <recommendedName>
        <fullName evidence="8">Ubiquitin carboxyl-terminal hydrolase</fullName>
        <ecNumber evidence="8">3.4.19.12</ecNumber>
    </recommendedName>
</protein>
<dbReference type="SUPFAM" id="SSF54001">
    <property type="entry name" value="Cysteine proteinases"/>
    <property type="match status" value="1"/>
</dbReference>
<evidence type="ECO:0000256" key="7">
    <source>
        <dbReference type="PROSITE-ProRule" id="PRU01393"/>
    </source>
</evidence>
<dbReference type="InterPro" id="IPR001578">
    <property type="entry name" value="Peptidase_C12_UCH"/>
</dbReference>
<sequence length="226" mass="24573">MSPWVPLEANPELFSEWCAELGLDQAKYSFHDVFGLDEELLAMVPAPVEAVLFLFPLTPTTEAERTEEPVSSEEGLLWLKQTIENACGTIGLLHAVANSRVRAALPADSALATLFDEAESLAPEQRTRLISENEALQKTHANLAAQGQSVAPEADEDVNLHFVVFVRTPSGALVELDGRRSGPIVRARHVPKDGLLKATAQFVQSHYMARNPNAVQFNLIALGPAV</sequence>
<feature type="site" description="Transition state stabilizer" evidence="7">
    <location>
        <position position="81"/>
    </location>
</feature>
<accession>A0AAF0EGZ0</accession>
<evidence type="ECO:0000313" key="11">
    <source>
        <dbReference type="Proteomes" id="UP001213623"/>
    </source>
</evidence>
<dbReference type="GO" id="GO:0006511">
    <property type="term" value="P:ubiquitin-dependent protein catabolic process"/>
    <property type="evidence" value="ECO:0007669"/>
    <property type="project" value="UniProtKB-UniRule"/>
</dbReference>
<evidence type="ECO:0000259" key="9">
    <source>
        <dbReference type="PROSITE" id="PS52048"/>
    </source>
</evidence>
<evidence type="ECO:0000256" key="4">
    <source>
        <dbReference type="ARBA" id="ARBA00022786"/>
    </source>
</evidence>
<feature type="domain" description="UCH catalytic" evidence="9">
    <location>
        <begin position="3"/>
        <end position="224"/>
    </location>
</feature>
<dbReference type="GO" id="GO:0016579">
    <property type="term" value="P:protein deubiquitination"/>
    <property type="evidence" value="ECO:0007669"/>
    <property type="project" value="TreeGrafter"/>
</dbReference>
<dbReference type="InterPro" id="IPR038765">
    <property type="entry name" value="Papain-like_cys_pep_sf"/>
</dbReference>
<dbReference type="FunFam" id="3.40.532.10:FF:000006">
    <property type="entry name" value="Ubiquitin carboxyl-terminal hydrolase"/>
    <property type="match status" value="1"/>
</dbReference>
<feature type="active site" description="Nucleophile" evidence="7">
    <location>
        <position position="87"/>
    </location>
</feature>
<dbReference type="InterPro" id="IPR036959">
    <property type="entry name" value="Peptidase_C12_UCH_sf"/>
</dbReference>
<name>A0AAF0EGZ0_9BASI</name>
<keyword evidence="11" id="KW-1185">Reference proteome</keyword>
<dbReference type="Proteomes" id="UP001213623">
    <property type="component" value="Chromosome 1"/>
</dbReference>
<evidence type="ECO:0000256" key="8">
    <source>
        <dbReference type="RuleBase" id="RU361215"/>
    </source>
</evidence>
<dbReference type="Pfam" id="PF01088">
    <property type="entry name" value="Peptidase_C12"/>
    <property type="match status" value="1"/>
</dbReference>
<evidence type="ECO:0000256" key="3">
    <source>
        <dbReference type="ARBA" id="ARBA00022670"/>
    </source>
</evidence>
<dbReference type="CDD" id="cd09616">
    <property type="entry name" value="Peptidase_C12_UCH_L1_L3"/>
    <property type="match status" value="1"/>
</dbReference>
<evidence type="ECO:0000256" key="1">
    <source>
        <dbReference type="ARBA" id="ARBA00000707"/>
    </source>
</evidence>
<dbReference type="GO" id="GO:0004843">
    <property type="term" value="F:cysteine-type deubiquitinase activity"/>
    <property type="evidence" value="ECO:0007669"/>
    <property type="project" value="UniProtKB-UniRule"/>
</dbReference>
<dbReference type="EC" id="3.4.19.12" evidence="8"/>
<evidence type="ECO:0000313" key="10">
    <source>
        <dbReference type="EMBL" id="WFD25545.1"/>
    </source>
</evidence>
<evidence type="ECO:0000256" key="2">
    <source>
        <dbReference type="ARBA" id="ARBA00009326"/>
    </source>
</evidence>
<dbReference type="PROSITE" id="PS00140">
    <property type="entry name" value="UCH_1"/>
    <property type="match status" value="1"/>
</dbReference>
<dbReference type="PRINTS" id="PR00707">
    <property type="entry name" value="UBCTHYDRLASE"/>
</dbReference>
<feature type="active site" description="Proton donor" evidence="7">
    <location>
        <position position="161"/>
    </location>
</feature>
<proteinExistence type="inferred from homology"/>